<gene>
    <name evidence="2" type="ORF">JAY77_18565</name>
</gene>
<evidence type="ECO:0008006" key="4">
    <source>
        <dbReference type="Google" id="ProtNLM"/>
    </source>
</evidence>
<feature type="transmembrane region" description="Helical" evidence="1">
    <location>
        <begin position="42"/>
        <end position="69"/>
    </location>
</feature>
<sequence>LAIVVFAFSAVSIPMLMDRPVSFISAMRTSLAAVRYNLVSMLLWGGMLVTIIYACFMTAFLGFIIGFPLAAHGTWHAYRDLVTVREHPLE</sequence>
<keyword evidence="1" id="KW-0812">Transmembrane</keyword>
<reference evidence="2" key="1">
    <citation type="journal article" date="2021" name="Proc. Natl. Acad. Sci. U.S.A.">
        <title>Global biogeography of chemosynthetic symbionts reveals both localized and globally distributed symbiont groups. .</title>
        <authorList>
            <person name="Osvatic J.T."/>
            <person name="Wilkins L.G.E."/>
            <person name="Leibrecht L."/>
            <person name="Leray M."/>
            <person name="Zauner S."/>
            <person name="Polzin J."/>
            <person name="Camacho Y."/>
            <person name="Gros O."/>
            <person name="van Gils J.A."/>
            <person name="Eisen J.A."/>
            <person name="Petersen J.M."/>
            <person name="Yuen B."/>
        </authorList>
    </citation>
    <scope>NUCLEOTIDE SEQUENCE</scope>
    <source>
        <strain evidence="2">MAGclacostrist055</strain>
    </source>
</reference>
<dbReference type="AlphaFoldDB" id="A0A9E4NNK9"/>
<comment type="caution">
    <text evidence="2">The sequence shown here is derived from an EMBL/GenBank/DDBJ whole genome shotgun (WGS) entry which is preliminary data.</text>
</comment>
<protein>
    <recommendedName>
        <fullName evidence="4">DUF2189 domain-containing protein</fullName>
    </recommendedName>
</protein>
<keyword evidence="1" id="KW-1133">Transmembrane helix</keyword>
<evidence type="ECO:0000313" key="3">
    <source>
        <dbReference type="Proteomes" id="UP000886674"/>
    </source>
</evidence>
<evidence type="ECO:0000256" key="1">
    <source>
        <dbReference type="SAM" id="Phobius"/>
    </source>
</evidence>
<organism evidence="2 3">
    <name type="scientific">Candidatus Thiodiazotropha taylori</name>
    <dbReference type="NCBI Taxonomy" id="2792791"/>
    <lineage>
        <taxon>Bacteria</taxon>
        <taxon>Pseudomonadati</taxon>
        <taxon>Pseudomonadota</taxon>
        <taxon>Gammaproteobacteria</taxon>
        <taxon>Chromatiales</taxon>
        <taxon>Sedimenticolaceae</taxon>
        <taxon>Candidatus Thiodiazotropha</taxon>
    </lineage>
</organism>
<dbReference type="EMBL" id="JAEPCR010000106">
    <property type="protein sequence ID" value="MCG7980137.1"/>
    <property type="molecule type" value="Genomic_DNA"/>
</dbReference>
<evidence type="ECO:0000313" key="2">
    <source>
        <dbReference type="EMBL" id="MCG7980137.1"/>
    </source>
</evidence>
<feature type="non-terminal residue" evidence="2">
    <location>
        <position position="1"/>
    </location>
</feature>
<dbReference type="Proteomes" id="UP000886674">
    <property type="component" value="Unassembled WGS sequence"/>
</dbReference>
<accession>A0A9E4NNK9</accession>
<proteinExistence type="predicted"/>
<keyword evidence="1" id="KW-0472">Membrane</keyword>
<name>A0A9E4NNK9_9GAMM</name>